<name>A0A2I9D5H1_9DEIO</name>
<dbReference type="SUPFAM" id="SSF82607">
    <property type="entry name" value="YbaB-like"/>
    <property type="match status" value="1"/>
</dbReference>
<feature type="coiled-coil region" evidence="3">
    <location>
        <begin position="3"/>
        <end position="30"/>
    </location>
</feature>
<dbReference type="GO" id="GO:0003677">
    <property type="term" value="F:DNA binding"/>
    <property type="evidence" value="ECO:0007669"/>
    <property type="project" value="UniProtKB-UniRule"/>
</dbReference>
<dbReference type="EMBL" id="BFAG01000005">
    <property type="protein sequence ID" value="GBF05600.1"/>
    <property type="molecule type" value="Genomic_DNA"/>
</dbReference>
<dbReference type="OrthoDB" id="9795263at2"/>
<proteinExistence type="inferred from homology"/>
<comment type="similarity">
    <text evidence="2">Belongs to the YbaB/EbfC family.</text>
</comment>
<comment type="subunit">
    <text evidence="2">Homodimer.</text>
</comment>
<keyword evidence="3" id="KW-0175">Coiled coil</keyword>
<accession>A0A2I9D5H1</accession>
<evidence type="ECO:0000256" key="2">
    <source>
        <dbReference type="HAMAP-Rule" id="MF_00274"/>
    </source>
</evidence>
<sequence>MDMKKLMKQMQQAQVAAAKIQENLAAQTVEGTASGLVTVTMNGHGKVTGLKIKPEAVDPDDVEALEDLLLVALQDASAKADALQQEATRGLGLPGF</sequence>
<dbReference type="GO" id="GO:0005829">
    <property type="term" value="C:cytosol"/>
    <property type="evidence" value="ECO:0007669"/>
    <property type="project" value="TreeGrafter"/>
</dbReference>
<dbReference type="Proteomes" id="UP000236569">
    <property type="component" value="Unassembled WGS sequence"/>
</dbReference>
<comment type="caution">
    <text evidence="4">The sequence shown here is derived from an EMBL/GenBank/DDBJ whole genome shotgun (WGS) entry which is preliminary data.</text>
</comment>
<comment type="function">
    <text evidence="2">Binds to DNA and alters its conformation. May be involved in regulation of gene expression, nucleoid organization and DNA protection.</text>
</comment>
<dbReference type="RefSeq" id="WP_019587031.1">
    <property type="nucleotide sequence ID" value="NZ_BFAG01000005.1"/>
</dbReference>
<dbReference type="InterPro" id="IPR004401">
    <property type="entry name" value="YbaB/EbfC"/>
</dbReference>
<reference evidence="5" key="1">
    <citation type="submission" date="2018-01" db="EMBL/GenBank/DDBJ databases">
        <title>Draft Genome Sequence of the Radioresistant Bacterium Deinococcus aerius TR0125, Isolated from the Higher Atmosphere above Japan.</title>
        <authorList>
            <person name="Satoh K."/>
            <person name="Arai H."/>
            <person name="Sanzen T."/>
            <person name="Kawaguchi Y."/>
            <person name="Hayashi H."/>
            <person name="Yokobori S."/>
            <person name="Yamagishi A."/>
            <person name="Oono Y."/>
            <person name="Narumi I."/>
        </authorList>
    </citation>
    <scope>NUCLEOTIDE SEQUENCE [LARGE SCALE GENOMIC DNA]</scope>
    <source>
        <strain evidence="5">TR0125</strain>
    </source>
</reference>
<comment type="subcellular location">
    <subcellularLocation>
        <location evidence="2">Cytoplasm</location>
        <location evidence="2">Nucleoid</location>
    </subcellularLocation>
</comment>
<dbReference type="GO" id="GO:0043590">
    <property type="term" value="C:bacterial nucleoid"/>
    <property type="evidence" value="ECO:0007669"/>
    <property type="project" value="UniProtKB-UniRule"/>
</dbReference>
<dbReference type="PIRSF" id="PIRSF004555">
    <property type="entry name" value="UCP004555"/>
    <property type="match status" value="1"/>
</dbReference>
<gene>
    <name evidence="4" type="ORF">DAERI_050109</name>
</gene>
<dbReference type="Gene3D" id="3.30.1310.10">
    <property type="entry name" value="Nucleoid-associated protein YbaB-like domain"/>
    <property type="match status" value="1"/>
</dbReference>
<dbReference type="PANTHER" id="PTHR33449:SF1">
    <property type="entry name" value="NUCLEOID-ASSOCIATED PROTEIN YBAB"/>
    <property type="match status" value="1"/>
</dbReference>
<evidence type="ECO:0000313" key="4">
    <source>
        <dbReference type="EMBL" id="GBF05600.1"/>
    </source>
</evidence>
<evidence type="ECO:0000256" key="3">
    <source>
        <dbReference type="SAM" id="Coils"/>
    </source>
</evidence>
<protein>
    <recommendedName>
        <fullName evidence="2">Nucleoid-associated protein DAERI_050109</fullName>
    </recommendedName>
</protein>
<dbReference type="InterPro" id="IPR036894">
    <property type="entry name" value="YbaB-like_sf"/>
</dbReference>
<evidence type="ECO:0000256" key="1">
    <source>
        <dbReference type="ARBA" id="ARBA00023125"/>
    </source>
</evidence>
<keyword evidence="5" id="KW-1185">Reference proteome</keyword>
<keyword evidence="1 2" id="KW-0238">DNA-binding</keyword>
<evidence type="ECO:0000313" key="5">
    <source>
        <dbReference type="Proteomes" id="UP000236569"/>
    </source>
</evidence>
<dbReference type="HAMAP" id="MF_00274">
    <property type="entry name" value="DNA_YbaB_EbfC"/>
    <property type="match status" value="1"/>
</dbReference>
<dbReference type="NCBIfam" id="TIGR00103">
    <property type="entry name" value="DNA_YbaB_EbfC"/>
    <property type="match status" value="1"/>
</dbReference>
<keyword evidence="2" id="KW-0963">Cytoplasm</keyword>
<dbReference type="AlphaFoldDB" id="A0A2I9D5H1"/>
<dbReference type="PANTHER" id="PTHR33449">
    <property type="entry name" value="NUCLEOID-ASSOCIATED PROTEIN YBAB"/>
    <property type="match status" value="1"/>
</dbReference>
<dbReference type="Pfam" id="PF02575">
    <property type="entry name" value="YbaB_DNA_bd"/>
    <property type="match status" value="1"/>
</dbReference>
<organism evidence="4 5">
    <name type="scientific">Deinococcus aerius</name>
    <dbReference type="NCBI Taxonomy" id="200253"/>
    <lineage>
        <taxon>Bacteria</taxon>
        <taxon>Thermotogati</taxon>
        <taxon>Deinococcota</taxon>
        <taxon>Deinococci</taxon>
        <taxon>Deinococcales</taxon>
        <taxon>Deinococcaceae</taxon>
        <taxon>Deinococcus</taxon>
    </lineage>
</organism>